<feature type="transmembrane region" description="Helical" evidence="8">
    <location>
        <begin position="268"/>
        <end position="291"/>
    </location>
</feature>
<dbReference type="PANTHER" id="PTHR42718:SF9">
    <property type="entry name" value="MAJOR FACILITATOR SUPERFAMILY MULTIDRUG TRANSPORTER MFSC"/>
    <property type="match status" value="1"/>
</dbReference>
<feature type="transmembrane region" description="Helical" evidence="8">
    <location>
        <begin position="303"/>
        <end position="320"/>
    </location>
</feature>
<feature type="transmembrane region" description="Helical" evidence="8">
    <location>
        <begin position="229"/>
        <end position="247"/>
    </location>
</feature>
<feature type="transmembrane region" description="Helical" evidence="8">
    <location>
        <begin position="50"/>
        <end position="69"/>
    </location>
</feature>
<feature type="domain" description="Major facilitator superfamily (MFS) profile" evidence="9">
    <location>
        <begin position="12"/>
        <end position="454"/>
    </location>
</feature>
<feature type="transmembrane region" description="Helical" evidence="8">
    <location>
        <begin position="396"/>
        <end position="416"/>
    </location>
</feature>
<feature type="transmembrane region" description="Helical" evidence="8">
    <location>
        <begin position="431"/>
        <end position="450"/>
    </location>
</feature>
<evidence type="ECO:0000256" key="4">
    <source>
        <dbReference type="ARBA" id="ARBA00022475"/>
    </source>
</evidence>
<evidence type="ECO:0000256" key="7">
    <source>
        <dbReference type="ARBA" id="ARBA00023136"/>
    </source>
</evidence>
<comment type="caution">
    <text evidence="10">The sequence shown here is derived from an EMBL/GenBank/DDBJ whole genome shotgun (WGS) entry which is preliminary data.</text>
</comment>
<dbReference type="NCBIfam" id="TIGR00711">
    <property type="entry name" value="efflux_EmrB"/>
    <property type="match status" value="1"/>
</dbReference>
<keyword evidence="3" id="KW-0813">Transport</keyword>
<dbReference type="Gene3D" id="1.20.1250.20">
    <property type="entry name" value="MFS general substrate transporter like domains"/>
    <property type="match status" value="1"/>
</dbReference>
<evidence type="ECO:0000256" key="1">
    <source>
        <dbReference type="ARBA" id="ARBA00004651"/>
    </source>
</evidence>
<evidence type="ECO:0000256" key="3">
    <source>
        <dbReference type="ARBA" id="ARBA00022448"/>
    </source>
</evidence>
<sequence length="463" mass="48161">MESHTPARLRLIQLAACLGFVVVLLDVSVVNVALEALHTQFNARVTDLQWVINAYALVFAALLLTAGALGDRLGAKRVFMLGFTIFTAGSVGCGLAPGLPLLIFARIVQGLGAALLVPASLSLIRQVFLDDESRSRAVGWWAAGGGVALTAGPVIGGFLIAAVGWRSIFLINLPLGLIGLWIVGRFAPASVAQVSKSLDLPGQITGALTLASLTIALTEASSLGWGNPVIIAACACCGVFAALFLWLEANNPSAMLPLSLFRHPTLSGATLIGLIANLTFYGMIFTFSLYFQFIRDFAPLKTGLAFLPMMGIMVFANIAAGRLATRMGTRTLAATGMLASSVGYLLVLPGLADGSYAQMAIPMLIAGGGIALTIPTITHATLAAVPGSQAGIASGLLNAARQVGGVIGVALFGFLVRQRETRPFLQGMEHALVISALLLLAASVLALRYLQARQPDALVSLDS</sequence>
<dbReference type="InterPro" id="IPR036259">
    <property type="entry name" value="MFS_trans_sf"/>
</dbReference>
<feature type="transmembrane region" description="Helical" evidence="8">
    <location>
        <begin position="78"/>
        <end position="97"/>
    </location>
</feature>
<dbReference type="PANTHER" id="PTHR42718">
    <property type="entry name" value="MAJOR FACILITATOR SUPERFAMILY MULTIDRUG TRANSPORTER MFSC"/>
    <property type="match status" value="1"/>
</dbReference>
<keyword evidence="6 8" id="KW-1133">Transmembrane helix</keyword>
<feature type="transmembrane region" description="Helical" evidence="8">
    <location>
        <begin position="364"/>
        <end position="384"/>
    </location>
</feature>
<dbReference type="Gene3D" id="1.20.1720.10">
    <property type="entry name" value="Multidrug resistance protein D"/>
    <property type="match status" value="1"/>
</dbReference>
<dbReference type="GO" id="GO:0022857">
    <property type="term" value="F:transmembrane transporter activity"/>
    <property type="evidence" value="ECO:0007669"/>
    <property type="project" value="InterPro"/>
</dbReference>
<name>A0A1X0WHQ4_9GAMM</name>
<evidence type="ECO:0000256" key="2">
    <source>
        <dbReference type="ARBA" id="ARBA00008537"/>
    </source>
</evidence>
<dbReference type="GO" id="GO:0005886">
    <property type="term" value="C:plasma membrane"/>
    <property type="evidence" value="ECO:0007669"/>
    <property type="project" value="UniProtKB-SubCell"/>
</dbReference>
<keyword evidence="7 8" id="KW-0472">Membrane</keyword>
<dbReference type="InterPro" id="IPR011701">
    <property type="entry name" value="MFS"/>
</dbReference>
<dbReference type="STRING" id="1646377.BS640_06795"/>
<dbReference type="InterPro" id="IPR020846">
    <property type="entry name" value="MFS_dom"/>
</dbReference>
<feature type="transmembrane region" description="Helical" evidence="8">
    <location>
        <begin position="332"/>
        <end position="352"/>
    </location>
</feature>
<evidence type="ECO:0000313" key="11">
    <source>
        <dbReference type="Proteomes" id="UP000192536"/>
    </source>
</evidence>
<comment type="subcellular location">
    <subcellularLocation>
        <location evidence="1">Cell membrane</location>
        <topology evidence="1">Multi-pass membrane protein</topology>
    </subcellularLocation>
</comment>
<feature type="transmembrane region" description="Helical" evidence="8">
    <location>
        <begin position="103"/>
        <end position="128"/>
    </location>
</feature>
<dbReference type="PROSITE" id="PS50850">
    <property type="entry name" value="MFS"/>
    <property type="match status" value="1"/>
</dbReference>
<dbReference type="AlphaFoldDB" id="A0A1X0WHQ4"/>
<gene>
    <name evidence="10" type="ORF">BS640_06795</name>
</gene>
<comment type="similarity">
    <text evidence="2">Belongs to the major facilitator superfamily. EmrB family.</text>
</comment>
<feature type="transmembrane region" description="Helical" evidence="8">
    <location>
        <begin position="12"/>
        <end position="30"/>
    </location>
</feature>
<keyword evidence="4" id="KW-1003">Cell membrane</keyword>
<accession>A0A1X0WHQ4</accession>
<evidence type="ECO:0000256" key="6">
    <source>
        <dbReference type="ARBA" id="ARBA00022989"/>
    </source>
</evidence>
<keyword evidence="5 8" id="KW-0812">Transmembrane</keyword>
<dbReference type="SUPFAM" id="SSF103473">
    <property type="entry name" value="MFS general substrate transporter"/>
    <property type="match status" value="1"/>
</dbReference>
<proteinExistence type="inferred from homology"/>
<dbReference type="CDD" id="cd17321">
    <property type="entry name" value="MFS_MMR_MDR_like"/>
    <property type="match status" value="1"/>
</dbReference>
<feature type="transmembrane region" description="Helical" evidence="8">
    <location>
        <begin position="168"/>
        <end position="188"/>
    </location>
</feature>
<feature type="transmembrane region" description="Helical" evidence="8">
    <location>
        <begin position="140"/>
        <end position="162"/>
    </location>
</feature>
<keyword evidence="11" id="KW-1185">Reference proteome</keyword>
<organism evidence="10 11">
    <name type="scientific">Rouxiella badensis</name>
    <dbReference type="NCBI Taxonomy" id="1646377"/>
    <lineage>
        <taxon>Bacteria</taxon>
        <taxon>Pseudomonadati</taxon>
        <taxon>Pseudomonadota</taxon>
        <taxon>Gammaproteobacteria</taxon>
        <taxon>Enterobacterales</taxon>
        <taxon>Yersiniaceae</taxon>
        <taxon>Rouxiella</taxon>
    </lineage>
</organism>
<dbReference type="EMBL" id="MRWE01000008">
    <property type="protein sequence ID" value="ORJ26274.1"/>
    <property type="molecule type" value="Genomic_DNA"/>
</dbReference>
<dbReference type="Pfam" id="PF07690">
    <property type="entry name" value="MFS_1"/>
    <property type="match status" value="1"/>
</dbReference>
<dbReference type="RefSeq" id="WP_084912240.1">
    <property type="nucleotide sequence ID" value="NZ_MRWE01000008.1"/>
</dbReference>
<evidence type="ECO:0000313" key="10">
    <source>
        <dbReference type="EMBL" id="ORJ26274.1"/>
    </source>
</evidence>
<evidence type="ECO:0000256" key="5">
    <source>
        <dbReference type="ARBA" id="ARBA00022692"/>
    </source>
</evidence>
<evidence type="ECO:0000256" key="8">
    <source>
        <dbReference type="SAM" id="Phobius"/>
    </source>
</evidence>
<protein>
    <submittedName>
        <fullName evidence="10">MFS transporter</fullName>
    </submittedName>
</protein>
<reference evidence="10 11" key="1">
    <citation type="journal article" date="2017" name="Int. J. Syst. Evol. Microbiol.">
        <title>Rouxiella badensis sp. nov. and Rouxiella silvae sp. nov. isolated from peat bog soil in Germany and emendation of the genus description.</title>
        <authorList>
            <person name="Le Fleche-Mateos A."/>
            <person name="Kugler J.H."/>
            <person name="Hansen S.H."/>
            <person name="Syldatk C."/>
            <person name="Hausmann R."/>
            <person name="Lomprez F."/>
            <person name="Vandenbogaert M."/>
            <person name="Manuguerra J.C."/>
            <person name="Grimont P.A."/>
        </authorList>
    </citation>
    <scope>NUCLEOTIDE SEQUENCE [LARGE SCALE GENOMIC DNA]</scope>
    <source>
        <strain evidence="10 11">DSM 100043</strain>
    </source>
</reference>
<evidence type="ECO:0000259" key="9">
    <source>
        <dbReference type="PROSITE" id="PS50850"/>
    </source>
</evidence>
<feature type="transmembrane region" description="Helical" evidence="8">
    <location>
        <begin position="200"/>
        <end position="217"/>
    </location>
</feature>
<dbReference type="Proteomes" id="UP000192536">
    <property type="component" value="Unassembled WGS sequence"/>
</dbReference>
<dbReference type="InterPro" id="IPR004638">
    <property type="entry name" value="EmrB-like"/>
</dbReference>